<dbReference type="PANTHER" id="PTHR32282:SF11">
    <property type="entry name" value="PENICILLIN-BINDING PROTEIN 1B"/>
    <property type="match status" value="1"/>
</dbReference>
<keyword evidence="12 18" id="KW-0472">Membrane</keyword>
<dbReference type="Pfam" id="PF00912">
    <property type="entry name" value="Transgly"/>
    <property type="match status" value="1"/>
</dbReference>
<dbReference type="OrthoDB" id="9766909at2"/>
<feature type="domain" description="Penicillin-binding protein transpeptidase" evidence="19">
    <location>
        <begin position="361"/>
        <end position="641"/>
    </location>
</feature>
<evidence type="ECO:0000256" key="4">
    <source>
        <dbReference type="ARBA" id="ARBA00022475"/>
    </source>
</evidence>
<proteinExistence type="inferred from homology"/>
<evidence type="ECO:0000256" key="8">
    <source>
        <dbReference type="ARBA" id="ARBA00022679"/>
    </source>
</evidence>
<keyword evidence="8" id="KW-0808">Transferase</keyword>
<dbReference type="GO" id="GO:0008955">
    <property type="term" value="F:peptidoglycan glycosyltransferase activity"/>
    <property type="evidence" value="ECO:0007669"/>
    <property type="project" value="UniProtKB-EC"/>
</dbReference>
<sequence length="852" mass="93883">MGGRPSYPPPPRFLRPPRRQRRGGHWRARHPILAFFWRLSLAFVQLSLLAMLVVAAAGTWLYYRYARDLPDPRRISEYRSFETTRIYASDGTTLLFELVDPQGGRRTQVAFDQIPPMLKEATIAVEDADFYINPGVDLRGIIRAALQNYQSGEIVSGASTITMQLVRNLLLDPEERAEQSYERKLREAILAYRVAQTYSKDQILNLYLNEVYYGAQAYGVEAAAQAYFSKHVSALTPGEATLIAGLPQSPTTYNPFTNFELARARQRITLNLMVQHGMLTEAEAQTIYAEPITLNPPLTDLVAPHFAFYVRDQLERHYGPELLYRAGLQVITSIDLAWQSEAERIAREQIARLRERNASNAAVVMLAPDGRVLAMVGSIDYNAPDGQVNVATALRQPGSALKPFVYASALQRGWTPATVIWDTPSRWVSDEGVVYEPQNYDRRFHGPMRLRMALANSLNIPAVKALEYVGIEAFVEQMSRLGGTSFADPRRFGLAMALGSNEVRLLELTGAYHALGNGGRWLNPVTVLKVTNSRGEVLERWQPARGRPAFGPQGEQIAYLLTSILSDNQARRYMFGANNVMELPELIAAVKTGTSNDFRDSWAVGYTTDVTVGVWVGNNDSSPMQEVAGANGAGEIWRELMLRYHQGRPATPFARPEGLEEMPICADTGGRAGAGCPRTINELFVAGTAPTEVDVLYQTVRVGGDGSCLAASYTPPDEVRDVQFPVYPPEFREWAARNMPQPPTTVCPPPTSPTEAVALLYPPGASGVITTTQVFLSGIARGPFSLDVGPGTAPAQWQLLGQNNLPVFDGLLGVWNTAGLPAGDYTLRLQVTTPEGFNVSTTQLVRYEPGGP</sequence>
<evidence type="ECO:0000256" key="7">
    <source>
        <dbReference type="ARBA" id="ARBA00022676"/>
    </source>
</evidence>
<dbReference type="SUPFAM" id="SSF53955">
    <property type="entry name" value="Lysozyme-like"/>
    <property type="match status" value="1"/>
</dbReference>
<keyword evidence="14" id="KW-0961">Cell wall biogenesis/degradation</keyword>
<evidence type="ECO:0000256" key="5">
    <source>
        <dbReference type="ARBA" id="ARBA00022645"/>
    </source>
</evidence>
<evidence type="ECO:0000256" key="3">
    <source>
        <dbReference type="ARBA" id="ARBA00007739"/>
    </source>
</evidence>
<evidence type="ECO:0000313" key="21">
    <source>
        <dbReference type="EMBL" id="PDV97116.1"/>
    </source>
</evidence>
<evidence type="ECO:0000256" key="9">
    <source>
        <dbReference type="ARBA" id="ARBA00022801"/>
    </source>
</evidence>
<dbReference type="GO" id="GO:0008360">
    <property type="term" value="P:regulation of cell shape"/>
    <property type="evidence" value="ECO:0007669"/>
    <property type="project" value="UniProtKB-KW"/>
</dbReference>
<keyword evidence="9" id="KW-0378">Hydrolase</keyword>
<dbReference type="Gene3D" id="3.40.710.10">
    <property type="entry name" value="DD-peptidase/beta-lactamase superfamily"/>
    <property type="match status" value="1"/>
</dbReference>
<evidence type="ECO:0000256" key="18">
    <source>
        <dbReference type="SAM" id="Phobius"/>
    </source>
</evidence>
<dbReference type="InterPro" id="IPR001460">
    <property type="entry name" value="PCN-bd_Tpept"/>
</dbReference>
<protein>
    <submittedName>
        <fullName evidence="21">Penicillin-binding protein</fullName>
    </submittedName>
</protein>
<dbReference type="InterPro" id="IPR050396">
    <property type="entry name" value="Glycosyltr_51/Transpeptidase"/>
</dbReference>
<dbReference type="PANTHER" id="PTHR32282">
    <property type="entry name" value="BINDING PROTEIN TRANSPEPTIDASE, PUTATIVE-RELATED"/>
    <property type="match status" value="1"/>
</dbReference>
<reference evidence="21 22" key="1">
    <citation type="submission" date="2016-05" db="EMBL/GenBank/DDBJ databases">
        <authorList>
            <person name="Lavstsen T."/>
            <person name="Jespersen J.S."/>
        </authorList>
    </citation>
    <scope>NUCLEOTIDE SEQUENCE [LARGE SCALE GENOMIC DNA]</scope>
    <source>
        <strain evidence="21 22">B7-9</strain>
    </source>
</reference>
<dbReference type="GO" id="GO:0030288">
    <property type="term" value="C:outer membrane-bounded periplasmic space"/>
    <property type="evidence" value="ECO:0007669"/>
    <property type="project" value="TreeGrafter"/>
</dbReference>
<organism evidence="21 22">
    <name type="scientific">Candidatus Chloroploca asiatica</name>
    <dbReference type="NCBI Taxonomy" id="1506545"/>
    <lineage>
        <taxon>Bacteria</taxon>
        <taxon>Bacillati</taxon>
        <taxon>Chloroflexota</taxon>
        <taxon>Chloroflexia</taxon>
        <taxon>Chloroflexales</taxon>
        <taxon>Chloroflexineae</taxon>
        <taxon>Oscillochloridaceae</taxon>
        <taxon>Candidatus Chloroploca</taxon>
    </lineage>
</organism>
<dbReference type="FunFam" id="1.10.3810.10:FF:000001">
    <property type="entry name" value="Penicillin-binding protein 1A"/>
    <property type="match status" value="1"/>
</dbReference>
<dbReference type="InterPro" id="IPR012338">
    <property type="entry name" value="Beta-lactam/transpept-like"/>
</dbReference>
<keyword evidence="6" id="KW-0645">Protease</keyword>
<comment type="similarity">
    <text evidence="3">In the N-terminal section; belongs to the glycosyltransferase 51 family.</text>
</comment>
<keyword evidence="18" id="KW-1133">Transmembrane helix</keyword>
<dbReference type="SUPFAM" id="SSF56601">
    <property type="entry name" value="beta-lactamase/transpeptidase-like"/>
    <property type="match status" value="1"/>
</dbReference>
<evidence type="ECO:0000313" key="22">
    <source>
        <dbReference type="Proteomes" id="UP000220922"/>
    </source>
</evidence>
<evidence type="ECO:0000256" key="16">
    <source>
        <dbReference type="ARBA" id="ARBA00049902"/>
    </source>
</evidence>
<dbReference type="Pfam" id="PF00905">
    <property type="entry name" value="Transpeptidase"/>
    <property type="match status" value="1"/>
</dbReference>
<dbReference type="InterPro" id="IPR023346">
    <property type="entry name" value="Lysozyme-like_dom_sf"/>
</dbReference>
<comment type="caution">
    <text evidence="21">The sequence shown here is derived from an EMBL/GenBank/DDBJ whole genome shotgun (WGS) entry which is preliminary data.</text>
</comment>
<keyword evidence="10" id="KW-0133">Cell shape</keyword>
<evidence type="ECO:0000256" key="14">
    <source>
        <dbReference type="ARBA" id="ARBA00023316"/>
    </source>
</evidence>
<evidence type="ECO:0000259" key="19">
    <source>
        <dbReference type="Pfam" id="PF00905"/>
    </source>
</evidence>
<dbReference type="GO" id="GO:0071555">
    <property type="term" value="P:cell wall organization"/>
    <property type="evidence" value="ECO:0007669"/>
    <property type="project" value="UniProtKB-KW"/>
</dbReference>
<dbReference type="GO" id="GO:0009002">
    <property type="term" value="F:serine-type D-Ala-D-Ala carboxypeptidase activity"/>
    <property type="evidence" value="ECO:0007669"/>
    <property type="project" value="UniProtKB-EC"/>
</dbReference>
<dbReference type="AlphaFoldDB" id="A0A2H3KPN3"/>
<comment type="subcellular location">
    <subcellularLocation>
        <location evidence="1">Cell membrane</location>
    </subcellularLocation>
</comment>
<evidence type="ECO:0000256" key="2">
    <source>
        <dbReference type="ARBA" id="ARBA00007090"/>
    </source>
</evidence>
<name>A0A2H3KPN3_9CHLR</name>
<evidence type="ECO:0000259" key="20">
    <source>
        <dbReference type="Pfam" id="PF00912"/>
    </source>
</evidence>
<evidence type="ECO:0000256" key="6">
    <source>
        <dbReference type="ARBA" id="ARBA00022670"/>
    </source>
</evidence>
<dbReference type="Proteomes" id="UP000220922">
    <property type="component" value="Unassembled WGS sequence"/>
</dbReference>
<evidence type="ECO:0000256" key="12">
    <source>
        <dbReference type="ARBA" id="ARBA00023136"/>
    </source>
</evidence>
<keyword evidence="13" id="KW-0511">Multifunctional enzyme</keyword>
<comment type="catalytic activity">
    <reaction evidence="15">
        <text>Preferential cleavage: (Ac)2-L-Lys-D-Ala-|-D-Ala. Also transpeptidation of peptidyl-alanyl moieties that are N-acyl substituents of D-alanine.</text>
        <dbReference type="EC" id="3.4.16.4"/>
    </reaction>
</comment>
<feature type="region of interest" description="Disordered" evidence="17">
    <location>
        <begin position="1"/>
        <end position="22"/>
    </location>
</feature>
<dbReference type="GO" id="GO:0005886">
    <property type="term" value="C:plasma membrane"/>
    <property type="evidence" value="ECO:0007669"/>
    <property type="project" value="UniProtKB-SubCell"/>
</dbReference>
<dbReference type="NCBIfam" id="TIGR02074">
    <property type="entry name" value="PBP_1a_fam"/>
    <property type="match status" value="1"/>
</dbReference>
<dbReference type="InterPro" id="IPR036950">
    <property type="entry name" value="PBP_transglycosylase"/>
</dbReference>
<keyword evidence="11" id="KW-0573">Peptidoglycan synthesis</keyword>
<dbReference type="GO" id="GO:0006508">
    <property type="term" value="P:proteolysis"/>
    <property type="evidence" value="ECO:0007669"/>
    <property type="project" value="UniProtKB-KW"/>
</dbReference>
<dbReference type="GO" id="GO:0009252">
    <property type="term" value="P:peptidoglycan biosynthetic process"/>
    <property type="evidence" value="ECO:0007669"/>
    <property type="project" value="UniProtKB-KW"/>
</dbReference>
<dbReference type="GO" id="GO:0008658">
    <property type="term" value="F:penicillin binding"/>
    <property type="evidence" value="ECO:0007669"/>
    <property type="project" value="InterPro"/>
</dbReference>
<keyword evidence="18" id="KW-0812">Transmembrane</keyword>
<evidence type="ECO:0000256" key="13">
    <source>
        <dbReference type="ARBA" id="ARBA00023268"/>
    </source>
</evidence>
<evidence type="ECO:0000256" key="1">
    <source>
        <dbReference type="ARBA" id="ARBA00004236"/>
    </source>
</evidence>
<comment type="similarity">
    <text evidence="2">In the C-terminal section; belongs to the transpeptidase family.</text>
</comment>
<keyword evidence="7" id="KW-0328">Glycosyltransferase</keyword>
<evidence type="ECO:0000256" key="10">
    <source>
        <dbReference type="ARBA" id="ARBA00022960"/>
    </source>
</evidence>
<keyword evidence="5" id="KW-0121">Carboxypeptidase</keyword>
<evidence type="ECO:0000256" key="11">
    <source>
        <dbReference type="ARBA" id="ARBA00022984"/>
    </source>
</evidence>
<dbReference type="InterPro" id="IPR001264">
    <property type="entry name" value="Glyco_trans_51"/>
</dbReference>
<evidence type="ECO:0000256" key="17">
    <source>
        <dbReference type="SAM" id="MobiDB-lite"/>
    </source>
</evidence>
<feature type="compositionally biased region" description="Pro residues" evidence="17">
    <location>
        <begin position="1"/>
        <end position="14"/>
    </location>
</feature>
<accession>A0A2H3KPN3</accession>
<dbReference type="Gene3D" id="1.10.3810.10">
    <property type="entry name" value="Biosynthetic peptidoglycan transglycosylase-like"/>
    <property type="match status" value="1"/>
</dbReference>
<comment type="catalytic activity">
    <reaction evidence="16">
        <text>[GlcNAc-(1-&gt;4)-Mur2Ac(oyl-L-Ala-gamma-D-Glu-L-Lys-D-Ala-D-Ala)](n)-di-trans,octa-cis-undecaprenyl diphosphate + beta-D-GlcNAc-(1-&gt;4)-Mur2Ac(oyl-L-Ala-gamma-D-Glu-L-Lys-D-Ala-D-Ala)-di-trans,octa-cis-undecaprenyl diphosphate = [GlcNAc-(1-&gt;4)-Mur2Ac(oyl-L-Ala-gamma-D-Glu-L-Lys-D-Ala-D-Ala)](n+1)-di-trans,octa-cis-undecaprenyl diphosphate + di-trans,octa-cis-undecaprenyl diphosphate + H(+)</text>
        <dbReference type="Rhea" id="RHEA:23708"/>
        <dbReference type="Rhea" id="RHEA-COMP:9602"/>
        <dbReference type="Rhea" id="RHEA-COMP:9603"/>
        <dbReference type="ChEBI" id="CHEBI:15378"/>
        <dbReference type="ChEBI" id="CHEBI:58405"/>
        <dbReference type="ChEBI" id="CHEBI:60033"/>
        <dbReference type="ChEBI" id="CHEBI:78435"/>
        <dbReference type="EC" id="2.4.99.28"/>
    </reaction>
</comment>
<keyword evidence="4" id="KW-1003">Cell membrane</keyword>
<feature type="domain" description="Glycosyl transferase family 51" evidence="20">
    <location>
        <begin position="103"/>
        <end position="273"/>
    </location>
</feature>
<dbReference type="EMBL" id="LYXE01000164">
    <property type="protein sequence ID" value="PDV97116.1"/>
    <property type="molecule type" value="Genomic_DNA"/>
</dbReference>
<feature type="transmembrane region" description="Helical" evidence="18">
    <location>
        <begin position="35"/>
        <end position="63"/>
    </location>
</feature>
<evidence type="ECO:0000256" key="15">
    <source>
        <dbReference type="ARBA" id="ARBA00034000"/>
    </source>
</evidence>
<keyword evidence="22" id="KW-1185">Reference proteome</keyword>
<gene>
    <name evidence="21" type="ORF">A9Q02_22595</name>
</gene>